<reference evidence="1" key="1">
    <citation type="submission" date="2019-09" db="EMBL/GenBank/DDBJ databases">
        <authorList>
            <person name="Rodrigo-Torres L."/>
            <person name="Arahal R. D."/>
            <person name="Lucena T."/>
        </authorList>
    </citation>
    <scope>NUCLEOTIDE SEQUENCE</scope>
    <source>
        <strain evidence="1">ISS653</strain>
    </source>
</reference>
<sequence length="240" mass="27748">MKTTKIYLFLLTFTISLVMKAQESNEILQVKYTTNSVSEFLVNMLKKQIQDPDEYNKVMQLMSEYKNYNTLYYDKKSKESLYVLDSIHKIPGVSVSGYTEFIKKDADGSLKGKEVFMESEFSFTGNSKDLKWTITSEKKDIEGYSCTKAILENMPGLYVWFTTEIAIDAGPYIFYGLPGLVLEANSFFQNVSVTSVSYTQKSEFNSMFEKDKFNLNEKAYSLEEIFVRKKNFKNKVEKGK</sequence>
<protein>
    <submittedName>
        <fullName evidence="1">Uncharacterized protein</fullName>
    </submittedName>
</protein>
<proteinExistence type="predicted"/>
<name>A0AC61Y8V6_9FLAO</name>
<comment type="caution">
    <text evidence="1">The sequence shown here is derived from an EMBL/GenBank/DDBJ whole genome shotgun (WGS) entry which is preliminary data.</text>
</comment>
<evidence type="ECO:0000313" key="1">
    <source>
        <dbReference type="EMBL" id="VVV00922.1"/>
    </source>
</evidence>
<keyword evidence="2" id="KW-1185">Reference proteome</keyword>
<organism evidence="1 2">
    <name type="scientific">Mesonia oceanica</name>
    <dbReference type="NCBI Taxonomy" id="2687242"/>
    <lineage>
        <taxon>Bacteria</taxon>
        <taxon>Pseudomonadati</taxon>
        <taxon>Bacteroidota</taxon>
        <taxon>Flavobacteriia</taxon>
        <taxon>Flavobacteriales</taxon>
        <taxon>Flavobacteriaceae</taxon>
        <taxon>Mesonia</taxon>
    </lineage>
</organism>
<evidence type="ECO:0000313" key="2">
    <source>
        <dbReference type="Proteomes" id="UP000356253"/>
    </source>
</evidence>
<dbReference type="EMBL" id="CABVMM010000008">
    <property type="protein sequence ID" value="VVV00922.1"/>
    <property type="molecule type" value="Genomic_DNA"/>
</dbReference>
<dbReference type="Proteomes" id="UP000356253">
    <property type="component" value="Unassembled WGS sequence"/>
</dbReference>
<accession>A0AC61Y8V6</accession>
<gene>
    <name evidence="1" type="ORF">FVB9532_02198</name>
</gene>